<dbReference type="Proteomes" id="UP000295146">
    <property type="component" value="Unassembled WGS sequence"/>
</dbReference>
<evidence type="ECO:0000313" key="6">
    <source>
        <dbReference type="EMBL" id="TDW77565.1"/>
    </source>
</evidence>
<dbReference type="RefSeq" id="WP_134102356.1">
    <property type="nucleotide sequence ID" value="NZ_SODP01000001.1"/>
</dbReference>
<name>A0A4R8CNC2_9ACTN</name>
<feature type="region of interest" description="Disordered" evidence="4">
    <location>
        <begin position="142"/>
        <end position="163"/>
    </location>
</feature>
<comment type="caution">
    <text evidence="6">The sequence shown here is derived from an EMBL/GenBank/DDBJ whole genome shotgun (WGS) entry which is preliminary data.</text>
</comment>
<evidence type="ECO:0000256" key="4">
    <source>
        <dbReference type="SAM" id="MobiDB-lite"/>
    </source>
</evidence>
<keyword evidence="1" id="KW-0805">Transcription regulation</keyword>
<dbReference type="PROSITE" id="PS51118">
    <property type="entry name" value="HTH_HXLR"/>
    <property type="match status" value="1"/>
</dbReference>
<organism evidence="6 7">
    <name type="scientific">Kribbella pratensis</name>
    <dbReference type="NCBI Taxonomy" id="2512112"/>
    <lineage>
        <taxon>Bacteria</taxon>
        <taxon>Bacillati</taxon>
        <taxon>Actinomycetota</taxon>
        <taxon>Actinomycetes</taxon>
        <taxon>Propionibacteriales</taxon>
        <taxon>Kribbellaceae</taxon>
        <taxon>Kribbella</taxon>
    </lineage>
</organism>
<accession>A0A4R8CNC2</accession>
<dbReference type="EMBL" id="SODP01000001">
    <property type="protein sequence ID" value="TDW77565.1"/>
    <property type="molecule type" value="Genomic_DNA"/>
</dbReference>
<evidence type="ECO:0000313" key="7">
    <source>
        <dbReference type="Proteomes" id="UP000295146"/>
    </source>
</evidence>
<evidence type="ECO:0000259" key="5">
    <source>
        <dbReference type="PROSITE" id="PS51118"/>
    </source>
</evidence>
<evidence type="ECO:0000256" key="2">
    <source>
        <dbReference type="ARBA" id="ARBA00023125"/>
    </source>
</evidence>
<dbReference type="SUPFAM" id="SSF46785">
    <property type="entry name" value="Winged helix' DNA-binding domain"/>
    <property type="match status" value="1"/>
</dbReference>
<dbReference type="PANTHER" id="PTHR33204:SF18">
    <property type="entry name" value="TRANSCRIPTIONAL REGULATORY PROTEIN"/>
    <property type="match status" value="1"/>
</dbReference>
<proteinExistence type="predicted"/>
<keyword evidence="7" id="KW-1185">Reference proteome</keyword>
<dbReference type="InterPro" id="IPR002577">
    <property type="entry name" value="HTH_HxlR"/>
</dbReference>
<keyword evidence="2" id="KW-0238">DNA-binding</keyword>
<evidence type="ECO:0000256" key="3">
    <source>
        <dbReference type="ARBA" id="ARBA00023163"/>
    </source>
</evidence>
<dbReference type="OrthoDB" id="9792527at2"/>
<dbReference type="PANTHER" id="PTHR33204">
    <property type="entry name" value="TRANSCRIPTIONAL REGULATOR, MARR FAMILY"/>
    <property type="match status" value="1"/>
</dbReference>
<protein>
    <submittedName>
        <fullName evidence="6">HxlR family transcriptional regulator</fullName>
    </submittedName>
</protein>
<dbReference type="InterPro" id="IPR036388">
    <property type="entry name" value="WH-like_DNA-bd_sf"/>
</dbReference>
<gene>
    <name evidence="6" type="ORF">EV653_2735</name>
</gene>
<feature type="domain" description="HTH hxlR-type" evidence="5">
    <location>
        <begin position="17"/>
        <end position="116"/>
    </location>
</feature>
<sequence>MSGLTTYNALDWSVANCPIGRTMEILGERWTVIVLREVFNGIRRFDDLRVRTDIPRQVLSNRLAKLVDHGILRRTPYREPGARQRYEYRLTEQGLDLYPVLIAIRDWGDKYLAGPEGSPLRIEHRECGAPVHTELYCESGHRVTTPRDAVPRPGPGARRRANV</sequence>
<dbReference type="Gene3D" id="1.10.10.10">
    <property type="entry name" value="Winged helix-like DNA-binding domain superfamily/Winged helix DNA-binding domain"/>
    <property type="match status" value="1"/>
</dbReference>
<dbReference type="GO" id="GO:0003677">
    <property type="term" value="F:DNA binding"/>
    <property type="evidence" value="ECO:0007669"/>
    <property type="project" value="UniProtKB-KW"/>
</dbReference>
<dbReference type="Pfam" id="PF01638">
    <property type="entry name" value="HxlR"/>
    <property type="match status" value="1"/>
</dbReference>
<keyword evidence="3" id="KW-0804">Transcription</keyword>
<evidence type="ECO:0000256" key="1">
    <source>
        <dbReference type="ARBA" id="ARBA00023015"/>
    </source>
</evidence>
<reference evidence="6 7" key="1">
    <citation type="submission" date="2019-03" db="EMBL/GenBank/DDBJ databases">
        <title>Genomic Encyclopedia of Type Strains, Phase III (KMG-III): the genomes of soil and plant-associated and newly described type strains.</title>
        <authorList>
            <person name="Whitman W."/>
        </authorList>
    </citation>
    <scope>NUCLEOTIDE SEQUENCE [LARGE SCALE GENOMIC DNA]</scope>
    <source>
        <strain evidence="6 7">VKM Ac-2573</strain>
    </source>
</reference>
<dbReference type="AlphaFoldDB" id="A0A4R8CNC2"/>
<dbReference type="InterPro" id="IPR036390">
    <property type="entry name" value="WH_DNA-bd_sf"/>
</dbReference>